<reference evidence="2" key="1">
    <citation type="submission" date="2019-04" db="EMBL/GenBank/DDBJ databases">
        <authorList>
            <person name="Brambilla D."/>
        </authorList>
    </citation>
    <scope>NUCLEOTIDE SEQUENCE</scope>
    <source>
        <strain evidence="2">BAL1</strain>
    </source>
</reference>
<dbReference type="EMBL" id="CAAJGR010000023">
    <property type="protein sequence ID" value="VHO06158.1"/>
    <property type="molecule type" value="Genomic_DNA"/>
</dbReference>
<name>A0A486XUY4_9GAMM</name>
<evidence type="ECO:0000256" key="1">
    <source>
        <dbReference type="SAM" id="Phobius"/>
    </source>
</evidence>
<evidence type="ECO:0000313" key="2">
    <source>
        <dbReference type="EMBL" id="VHO06158.1"/>
    </source>
</evidence>
<keyword evidence="1" id="KW-1133">Transmembrane helix</keyword>
<feature type="transmembrane region" description="Helical" evidence="1">
    <location>
        <begin position="45"/>
        <end position="66"/>
    </location>
</feature>
<proteinExistence type="predicted"/>
<keyword evidence="1" id="KW-0812">Transmembrane</keyword>
<dbReference type="AlphaFoldDB" id="A0A486XUY4"/>
<keyword evidence="1" id="KW-0472">Membrane</keyword>
<protein>
    <submittedName>
        <fullName evidence="2">Uncharacterized protein</fullName>
    </submittedName>
</protein>
<accession>A0A486XUY4</accession>
<sequence>MEYRFYPPYNQHCGRQTQALIIAIFMLISLLPLFFDYGRVPQLKFMLLVFSPGLAYCVVVAFDYLASRYLMPGSVKPFKITASQLFIPKWLIHSEDSQLAQDTIIDVKDLLRIVINSYTLRSKRGEFDAIDTICLQFYHQRIYLDSKKLMFESVITDKNKLIKALKSLPCDTAYENKNNFGDVRLLHTVAQGRWGSTYTLLIILMFILMFGSFLRLIFW</sequence>
<feature type="transmembrane region" description="Helical" evidence="1">
    <location>
        <begin position="20"/>
        <end position="39"/>
    </location>
</feature>
<feature type="transmembrane region" description="Helical" evidence="1">
    <location>
        <begin position="198"/>
        <end position="218"/>
    </location>
</feature>
<organism evidence="2">
    <name type="scientific">Rheinheimera sp. BAL341</name>
    <dbReference type="NCBI Taxonomy" id="1708203"/>
    <lineage>
        <taxon>Bacteria</taxon>
        <taxon>Pseudomonadati</taxon>
        <taxon>Pseudomonadota</taxon>
        <taxon>Gammaproteobacteria</taxon>
        <taxon>Chromatiales</taxon>
        <taxon>Chromatiaceae</taxon>
        <taxon>Rheinheimera</taxon>
    </lineage>
</organism>
<gene>
    <name evidence="2" type="ORF">BAL341_3196</name>
</gene>